<protein>
    <submittedName>
        <fullName evidence="1">Uncharacterized protein</fullName>
    </submittedName>
</protein>
<evidence type="ECO:0000313" key="3">
    <source>
        <dbReference type="Proteomes" id="UP000663829"/>
    </source>
</evidence>
<organism evidence="1 3">
    <name type="scientific">Didymodactylos carnosus</name>
    <dbReference type="NCBI Taxonomy" id="1234261"/>
    <lineage>
        <taxon>Eukaryota</taxon>
        <taxon>Metazoa</taxon>
        <taxon>Spiralia</taxon>
        <taxon>Gnathifera</taxon>
        <taxon>Rotifera</taxon>
        <taxon>Eurotatoria</taxon>
        <taxon>Bdelloidea</taxon>
        <taxon>Philodinida</taxon>
        <taxon>Philodinidae</taxon>
        <taxon>Didymodactylos</taxon>
    </lineage>
</organism>
<keyword evidence="3" id="KW-1185">Reference proteome</keyword>
<dbReference type="AlphaFoldDB" id="A0A814T820"/>
<gene>
    <name evidence="1" type="ORF">GPM918_LOCUS21369</name>
    <name evidence="2" type="ORF">SRO942_LOCUS21366</name>
</gene>
<dbReference type="EMBL" id="CAJOBC010007003">
    <property type="protein sequence ID" value="CAF3918173.1"/>
    <property type="molecule type" value="Genomic_DNA"/>
</dbReference>
<dbReference type="Proteomes" id="UP000663829">
    <property type="component" value="Unassembled WGS sequence"/>
</dbReference>
<evidence type="ECO:0000313" key="1">
    <source>
        <dbReference type="EMBL" id="CAF1154740.1"/>
    </source>
</evidence>
<accession>A0A814T820</accession>
<proteinExistence type="predicted"/>
<reference evidence="1" key="1">
    <citation type="submission" date="2021-02" db="EMBL/GenBank/DDBJ databases">
        <authorList>
            <person name="Nowell W R."/>
        </authorList>
    </citation>
    <scope>NUCLEOTIDE SEQUENCE</scope>
</reference>
<evidence type="ECO:0000313" key="2">
    <source>
        <dbReference type="EMBL" id="CAF3918173.1"/>
    </source>
</evidence>
<dbReference type="Proteomes" id="UP000681722">
    <property type="component" value="Unassembled WGS sequence"/>
</dbReference>
<name>A0A814T820_9BILA</name>
<sequence length="96" mass="11297">MFTPRYDDPVFDPDVKFSMSMLDSDWKAHYIHPDYYKLLEPNATVEQPPKAALNFVDYMSEYQSKLRHHHDASTYTINITSNDVGKDYEVYDVNLV</sequence>
<comment type="caution">
    <text evidence="1">The sequence shown here is derived from an EMBL/GenBank/DDBJ whole genome shotgun (WGS) entry which is preliminary data.</text>
</comment>
<dbReference type="EMBL" id="CAJNOQ010007003">
    <property type="protein sequence ID" value="CAF1154740.1"/>
    <property type="molecule type" value="Genomic_DNA"/>
</dbReference>